<gene>
    <name evidence="2" type="ORF">BISU_1741</name>
</gene>
<keyword evidence="1" id="KW-0812">Transmembrane</keyword>
<evidence type="ECO:0000313" key="2">
    <source>
        <dbReference type="EMBL" id="KFJ01729.1"/>
    </source>
</evidence>
<evidence type="ECO:0000313" key="3">
    <source>
        <dbReference type="Proteomes" id="UP000029055"/>
    </source>
</evidence>
<sequence>MSLVAVRRTMSLIMTVTAATGLVTTLLTVLLSKPLLMATAAMVLVTTLLMELMTSMTPPLAIMAMTELTKLKAASNAVNP</sequence>
<organism evidence="2 3">
    <name type="scientific">Bifidobacterium subtile</name>
    <dbReference type="NCBI Taxonomy" id="77635"/>
    <lineage>
        <taxon>Bacteria</taxon>
        <taxon>Bacillati</taxon>
        <taxon>Actinomycetota</taxon>
        <taxon>Actinomycetes</taxon>
        <taxon>Bifidobacteriales</taxon>
        <taxon>Bifidobacteriaceae</taxon>
        <taxon>Bifidobacterium</taxon>
    </lineage>
</organism>
<dbReference type="Proteomes" id="UP000029055">
    <property type="component" value="Unassembled WGS sequence"/>
</dbReference>
<feature type="transmembrane region" description="Helical" evidence="1">
    <location>
        <begin position="12"/>
        <end position="31"/>
    </location>
</feature>
<keyword evidence="1" id="KW-1133">Transmembrane helix</keyword>
<comment type="caution">
    <text evidence="2">The sequence shown here is derived from an EMBL/GenBank/DDBJ whole genome shotgun (WGS) entry which is preliminary data.</text>
</comment>
<name>A0A087E1S8_9BIFI</name>
<protein>
    <submittedName>
        <fullName evidence="2">Uncharacterized protein</fullName>
    </submittedName>
</protein>
<keyword evidence="1" id="KW-0472">Membrane</keyword>
<reference evidence="2 3" key="1">
    <citation type="submission" date="2014-03" db="EMBL/GenBank/DDBJ databases">
        <title>Genomics of Bifidobacteria.</title>
        <authorList>
            <person name="Ventura M."/>
            <person name="Milani C."/>
            <person name="Lugli G.A."/>
        </authorList>
    </citation>
    <scope>NUCLEOTIDE SEQUENCE [LARGE SCALE GENOMIC DNA]</scope>
    <source>
        <strain evidence="2 3">LMG 11597</strain>
    </source>
</reference>
<dbReference type="AlphaFoldDB" id="A0A087E1S8"/>
<evidence type="ECO:0000256" key="1">
    <source>
        <dbReference type="SAM" id="Phobius"/>
    </source>
</evidence>
<feature type="transmembrane region" description="Helical" evidence="1">
    <location>
        <begin position="37"/>
        <end position="62"/>
    </location>
</feature>
<proteinExistence type="predicted"/>
<accession>A0A087E1S8</accession>
<keyword evidence="3" id="KW-1185">Reference proteome</keyword>
<dbReference type="EMBL" id="JGZR01000009">
    <property type="protein sequence ID" value="KFJ01729.1"/>
    <property type="molecule type" value="Genomic_DNA"/>
</dbReference>